<organism evidence="1 2">
    <name type="scientific">Thanatephorus cucumeris (strain AG1-IB / isolate 7/3/14)</name>
    <name type="common">Lettuce bottom rot fungus</name>
    <name type="synonym">Rhizoctonia solani</name>
    <dbReference type="NCBI Taxonomy" id="1108050"/>
    <lineage>
        <taxon>Eukaryota</taxon>
        <taxon>Fungi</taxon>
        <taxon>Dikarya</taxon>
        <taxon>Basidiomycota</taxon>
        <taxon>Agaricomycotina</taxon>
        <taxon>Agaricomycetes</taxon>
        <taxon>Cantharellales</taxon>
        <taxon>Ceratobasidiaceae</taxon>
        <taxon>Rhizoctonia</taxon>
        <taxon>Rhizoctonia solani AG-1</taxon>
    </lineage>
</organism>
<keyword evidence="2" id="KW-1185">Reference proteome</keyword>
<dbReference type="EMBL" id="LN679300">
    <property type="protein sequence ID" value="CEL56168.1"/>
    <property type="molecule type" value="Genomic_DNA"/>
</dbReference>
<accession>A0A0B7FIV4</accession>
<evidence type="ECO:0000313" key="2">
    <source>
        <dbReference type="Proteomes" id="UP000059188"/>
    </source>
</evidence>
<proteinExistence type="predicted"/>
<dbReference type="STRING" id="1108050.A0A0B7FIV4"/>
<sequence>MNKISAVIPKIPQDSKVSKTISNYQITLLSGYNSLSHPLTSYVGEDCFRKANGGRNNLNRPDFGCAWTTYKLNVHMSKDYTKYTASRETY</sequence>
<reference evidence="1 2" key="1">
    <citation type="submission" date="2014-11" db="EMBL/GenBank/DDBJ databases">
        <authorList>
            <person name="Wibberg Daniel"/>
        </authorList>
    </citation>
    <scope>NUCLEOTIDE SEQUENCE [LARGE SCALE GENOMIC DNA]</scope>
    <source>
        <strain evidence="1">Rhizoctonia solani AG1-IB 7/3/14</strain>
    </source>
</reference>
<dbReference type="Proteomes" id="UP000059188">
    <property type="component" value="Unassembled WGS sequence"/>
</dbReference>
<name>A0A0B7FIV4_THACB</name>
<dbReference type="AlphaFoldDB" id="A0A0B7FIV4"/>
<evidence type="ECO:0000313" key="1">
    <source>
        <dbReference type="EMBL" id="CEL56168.1"/>
    </source>
</evidence>
<gene>
    <name evidence="1" type="ORF">RSOLAG1IB_11856</name>
</gene>
<protein>
    <submittedName>
        <fullName evidence="1">Uncharacterized protein</fullName>
    </submittedName>
</protein>